<protein>
    <submittedName>
        <fullName evidence="1">Uncharacterized protein</fullName>
    </submittedName>
</protein>
<dbReference type="EMBL" id="UFXS01000001">
    <property type="protein sequence ID" value="STD58611.1"/>
    <property type="molecule type" value="Genomic_DNA"/>
</dbReference>
<evidence type="ECO:0000313" key="2">
    <source>
        <dbReference type="Proteomes" id="UP000254737"/>
    </source>
</evidence>
<dbReference type="Proteomes" id="UP000254737">
    <property type="component" value="Unassembled WGS sequence"/>
</dbReference>
<gene>
    <name evidence="1" type="ORF">NCTC13456_02235</name>
</gene>
<accession>A0A376GEN6</accession>
<sequence>MKKSDNTHSEHEFLCLIHEFIFGTTTAHLILDPPFIIKSPEKISQTTLCKQKKDFFENIITDYKTSVIKFLDKNNYSHGEICLTKKMLIHFYSKFSYNKVKKEQELITLIHRDL</sequence>
<dbReference type="STRING" id="343874.GCA_000805695_00019"/>
<name>A0A376GEN6_9FLAO</name>
<reference evidence="1 2" key="1">
    <citation type="submission" date="2018-06" db="EMBL/GenBank/DDBJ databases">
        <authorList>
            <consortium name="Pathogen Informatics"/>
            <person name="Doyle S."/>
        </authorList>
    </citation>
    <scope>NUCLEOTIDE SEQUENCE [LARGE SCALE GENOMIC DNA]</scope>
    <source>
        <strain evidence="1 2">NCTC13456</strain>
    </source>
</reference>
<evidence type="ECO:0000313" key="1">
    <source>
        <dbReference type="EMBL" id="STD58611.1"/>
    </source>
</evidence>
<proteinExistence type="predicted"/>
<organism evidence="1 2">
    <name type="scientific">Empedobacter falsenii</name>
    <dbReference type="NCBI Taxonomy" id="343874"/>
    <lineage>
        <taxon>Bacteria</taxon>
        <taxon>Pseudomonadati</taxon>
        <taxon>Bacteroidota</taxon>
        <taxon>Flavobacteriia</taxon>
        <taxon>Flavobacteriales</taxon>
        <taxon>Weeksellaceae</taxon>
        <taxon>Empedobacter</taxon>
    </lineage>
</organism>
<dbReference type="RefSeq" id="WP_115000519.1">
    <property type="nucleotide sequence ID" value="NZ_UFXS01000001.1"/>
</dbReference>
<dbReference type="AlphaFoldDB" id="A0A376GEN6"/>